<gene>
    <name evidence="1" type="ORF">ED208_15840</name>
</gene>
<name>A0A3N0V1Z2_9GAMM</name>
<dbReference type="InParanoid" id="A0A3N0V1Z2"/>
<dbReference type="AlphaFoldDB" id="A0A3N0V1Z2"/>
<dbReference type="InterPro" id="IPR010752">
    <property type="entry name" value="DUF1329"/>
</dbReference>
<dbReference type="Pfam" id="PF07044">
    <property type="entry name" value="DUF1329"/>
    <property type="match status" value="1"/>
</dbReference>
<dbReference type="Proteomes" id="UP000282106">
    <property type="component" value="Unassembled WGS sequence"/>
</dbReference>
<organism evidence="1 2">
    <name type="scientific">Stagnimonas aquatica</name>
    <dbReference type="NCBI Taxonomy" id="2689987"/>
    <lineage>
        <taxon>Bacteria</taxon>
        <taxon>Pseudomonadati</taxon>
        <taxon>Pseudomonadota</taxon>
        <taxon>Gammaproteobacteria</taxon>
        <taxon>Nevskiales</taxon>
        <taxon>Nevskiaceae</taxon>
        <taxon>Stagnimonas</taxon>
    </lineage>
</organism>
<proteinExistence type="predicted"/>
<protein>
    <submittedName>
        <fullName evidence="1">DUF1329 domain-containing protein</fullName>
    </submittedName>
</protein>
<dbReference type="EMBL" id="RJVO01000009">
    <property type="protein sequence ID" value="ROH86551.1"/>
    <property type="molecule type" value="Genomic_DNA"/>
</dbReference>
<reference evidence="1 2" key="1">
    <citation type="submission" date="2018-10" db="EMBL/GenBank/DDBJ databases">
        <authorList>
            <person name="Chen W.-M."/>
        </authorList>
    </citation>
    <scope>NUCLEOTIDE SEQUENCE [LARGE SCALE GENOMIC DNA]</scope>
    <source>
        <strain evidence="1 2">THS-13</strain>
    </source>
</reference>
<dbReference type="Gene3D" id="2.50.20.10">
    <property type="entry name" value="Lipoprotein localisation LolA/LolB/LppX"/>
    <property type="match status" value="1"/>
</dbReference>
<comment type="caution">
    <text evidence="1">The sequence shown here is derived from an EMBL/GenBank/DDBJ whole genome shotgun (WGS) entry which is preliminary data.</text>
</comment>
<sequence length="444" mass="49475">MSAAEAAKLGATLTPSGAEAAGNAAGTIPAWTGSKSYRPEQMQLRYGDLQTLRQKQPEAVQAALAPKDAGDKPRFVISKANAAQYAAQLTAGQRALLEQVPEFQMRVFPSLRPAFNLPAVEAATRANAVNARLEGTDKLSGAKLGVPFPIPQNGAEVIWNHKLKFRGSAVRRYNNEVIVARDGSYQLARIVEDVKLKYGDPKAPSPIEDGLILYYLQEVLSPKRIAGQLLLVHESTDQTEGGRSAWIYNPGLGRTRRAPNVGYDNPKASADGLMFNDQTDMYNGALDRYSWKLLGKREIYIPYNSTRLLAPDVSYDKLIRKGALNPELSRYELHRVWVVEASLKPGVRHSFRRRMFYVDEDSWSIAAVDCYDDRDQLWRYQEAHLATFPFVPATTGSPEVHYDLQSGRYFVTASYTGDDFPDFGASFDDAYFRPQTLAGRKLRK</sequence>
<evidence type="ECO:0000313" key="2">
    <source>
        <dbReference type="Proteomes" id="UP000282106"/>
    </source>
</evidence>
<accession>A0A3N0V1Z2</accession>
<dbReference type="CDD" id="cd16329">
    <property type="entry name" value="LolA_like"/>
    <property type="match status" value="1"/>
</dbReference>
<evidence type="ECO:0000313" key="1">
    <source>
        <dbReference type="EMBL" id="ROH86551.1"/>
    </source>
</evidence>
<keyword evidence="2" id="KW-1185">Reference proteome</keyword>